<dbReference type="HOGENOM" id="CLU_2307082_0_0_1"/>
<feature type="region of interest" description="Disordered" evidence="1">
    <location>
        <begin position="22"/>
        <end position="56"/>
    </location>
</feature>
<feature type="region of interest" description="Disordered" evidence="1">
    <location>
        <begin position="77"/>
        <end position="100"/>
    </location>
</feature>
<gene>
    <name evidence="2" type="primary">Piso0_005094</name>
    <name evidence="2" type="ORF">GNLVRS01_PISO0N07735g</name>
</gene>
<feature type="compositionally biased region" description="Basic residues" evidence="1">
    <location>
        <begin position="78"/>
        <end position="88"/>
    </location>
</feature>
<dbReference type="InParanoid" id="G8Y194"/>
<keyword evidence="3" id="KW-1185">Reference proteome</keyword>
<protein>
    <submittedName>
        <fullName evidence="2">Piso0_005094 protein</fullName>
    </submittedName>
</protein>
<accession>G8Y194</accession>
<feature type="compositionally biased region" description="Basic and acidic residues" evidence="1">
    <location>
        <begin position="89"/>
        <end position="100"/>
    </location>
</feature>
<dbReference type="EMBL" id="FO082046">
    <property type="protein sequence ID" value="CCE86597.1"/>
    <property type="molecule type" value="Genomic_DNA"/>
</dbReference>
<reference evidence="2 3" key="1">
    <citation type="journal article" date="2012" name="G3 (Bethesda)">
        <title>Pichia sorbitophila, an interspecies yeast hybrid reveals early steps of genome resolution following polyploidization.</title>
        <authorList>
            <person name="Leh Louis V."/>
            <person name="Despons L."/>
            <person name="Friedrich A."/>
            <person name="Martin T."/>
            <person name="Durrens P."/>
            <person name="Casaregola S."/>
            <person name="Neuveglise C."/>
            <person name="Fairhead C."/>
            <person name="Marck C."/>
            <person name="Cruz J.A."/>
            <person name="Straub M.L."/>
            <person name="Kugler V."/>
            <person name="Sacerdot C."/>
            <person name="Uzunov Z."/>
            <person name="Thierry A."/>
            <person name="Weiss S."/>
            <person name="Bleykasten C."/>
            <person name="De Montigny J."/>
            <person name="Jacques N."/>
            <person name="Jung P."/>
            <person name="Lemaire M."/>
            <person name="Mallet S."/>
            <person name="Morel G."/>
            <person name="Richard G.F."/>
            <person name="Sarkar A."/>
            <person name="Savel G."/>
            <person name="Schacherer J."/>
            <person name="Seret M.L."/>
            <person name="Talla E."/>
            <person name="Samson G."/>
            <person name="Jubin C."/>
            <person name="Poulain J."/>
            <person name="Vacherie B."/>
            <person name="Barbe V."/>
            <person name="Pelletier E."/>
            <person name="Sherman D.J."/>
            <person name="Westhof E."/>
            <person name="Weissenbach J."/>
            <person name="Baret P.V."/>
            <person name="Wincker P."/>
            <person name="Gaillardin C."/>
            <person name="Dujon B."/>
            <person name="Souciet J.L."/>
        </authorList>
    </citation>
    <scope>NUCLEOTIDE SEQUENCE [LARGE SCALE GENOMIC DNA]</scope>
    <source>
        <strain evidence="3">ATCC MYA-4447 / BCRC 22081 / CBS 7064 / NBRC 10061 / NRRL Y-12695</strain>
    </source>
</reference>
<evidence type="ECO:0000256" key="1">
    <source>
        <dbReference type="SAM" id="MobiDB-lite"/>
    </source>
</evidence>
<dbReference type="Proteomes" id="UP000005222">
    <property type="component" value="Chromosome N"/>
</dbReference>
<name>G8Y194_PICSO</name>
<evidence type="ECO:0000313" key="2">
    <source>
        <dbReference type="EMBL" id="CCE86597.1"/>
    </source>
</evidence>
<sequence>MQTEQCHDRIESSAAVGTMRCSNRAGAGQDPVIAAQSATTERPHRGGSAGQGPAADVLALENRPVAVPAQARVVYRATRGRRQCRRPRPTADSEPRGPEP</sequence>
<evidence type="ECO:0000313" key="3">
    <source>
        <dbReference type="Proteomes" id="UP000005222"/>
    </source>
</evidence>
<organism evidence="2 3">
    <name type="scientific">Pichia sorbitophila (strain ATCC MYA-4447 / BCRC 22081 / CBS 7064 / NBRC 10061 / NRRL Y-12695)</name>
    <name type="common">Hybrid yeast</name>
    <dbReference type="NCBI Taxonomy" id="559304"/>
    <lineage>
        <taxon>Eukaryota</taxon>
        <taxon>Fungi</taxon>
        <taxon>Dikarya</taxon>
        <taxon>Ascomycota</taxon>
        <taxon>Saccharomycotina</taxon>
        <taxon>Pichiomycetes</taxon>
        <taxon>Debaryomycetaceae</taxon>
        <taxon>Millerozyma</taxon>
    </lineage>
</organism>
<proteinExistence type="predicted"/>
<dbReference type="AlphaFoldDB" id="G8Y194"/>